<evidence type="ECO:0000313" key="4">
    <source>
        <dbReference type="EMBL" id="KAK4527012.1"/>
    </source>
</evidence>
<reference evidence="4 5" key="1">
    <citation type="submission" date="2022-07" db="EMBL/GenBank/DDBJ databases">
        <title>Genome-wide signatures of adaptation to extreme environments.</title>
        <authorList>
            <person name="Cho C.H."/>
            <person name="Yoon H.S."/>
        </authorList>
    </citation>
    <scope>NUCLEOTIDE SEQUENCE [LARGE SCALE GENOMIC DNA]</scope>
    <source>
        <strain evidence="4 5">108.79 E11</strain>
    </source>
</reference>
<dbReference type="PROSITE" id="PS51736">
    <property type="entry name" value="RECOMBINASES_3"/>
    <property type="match status" value="1"/>
</dbReference>
<evidence type="ECO:0000313" key="5">
    <source>
        <dbReference type="Proteomes" id="UP001300502"/>
    </source>
</evidence>
<dbReference type="InterPro" id="IPR006119">
    <property type="entry name" value="Resolv_N"/>
</dbReference>
<proteinExistence type="predicted"/>
<dbReference type="Pfam" id="PF00239">
    <property type="entry name" value="Resolvase"/>
    <property type="match status" value="1"/>
</dbReference>
<dbReference type="EMBL" id="JANCYU010000046">
    <property type="protein sequence ID" value="KAK4527012.1"/>
    <property type="molecule type" value="Genomic_DNA"/>
</dbReference>
<dbReference type="PANTHER" id="PTHR30461:SF2">
    <property type="entry name" value="SERINE RECOMBINASE PINE-RELATED"/>
    <property type="match status" value="1"/>
</dbReference>
<dbReference type="PANTHER" id="PTHR30461">
    <property type="entry name" value="DNA-INVERTASE FROM LAMBDOID PROPHAGE"/>
    <property type="match status" value="1"/>
</dbReference>
<keyword evidence="2" id="KW-0233">DNA recombination</keyword>
<evidence type="ECO:0000256" key="1">
    <source>
        <dbReference type="ARBA" id="ARBA00023125"/>
    </source>
</evidence>
<dbReference type="Proteomes" id="UP001300502">
    <property type="component" value="Unassembled WGS sequence"/>
</dbReference>
<accession>A0AAV9II29</accession>
<name>A0AAV9II29_9RHOD</name>
<dbReference type="CDD" id="cd03768">
    <property type="entry name" value="SR_ResInv"/>
    <property type="match status" value="1"/>
</dbReference>
<evidence type="ECO:0000256" key="2">
    <source>
        <dbReference type="ARBA" id="ARBA00023172"/>
    </source>
</evidence>
<dbReference type="InterPro" id="IPR036162">
    <property type="entry name" value="Resolvase-like_N_sf"/>
</dbReference>
<comment type="caution">
    <text evidence="4">The sequence shown here is derived from an EMBL/GenBank/DDBJ whole genome shotgun (WGS) entry which is preliminary data.</text>
</comment>
<evidence type="ECO:0000259" key="3">
    <source>
        <dbReference type="PROSITE" id="PS51736"/>
    </source>
</evidence>
<gene>
    <name evidence="4" type="ORF">GAYE_SCF31G4933</name>
</gene>
<protein>
    <recommendedName>
        <fullName evidence="3">Resolvase/invertase-type recombinase catalytic domain-containing protein</fullName>
    </recommendedName>
</protein>
<dbReference type="SUPFAM" id="SSF53041">
    <property type="entry name" value="Resolvase-like"/>
    <property type="match status" value="1"/>
</dbReference>
<dbReference type="GO" id="GO:0003677">
    <property type="term" value="F:DNA binding"/>
    <property type="evidence" value="ECO:0007669"/>
    <property type="project" value="UniProtKB-KW"/>
</dbReference>
<keyword evidence="5" id="KW-1185">Reference proteome</keyword>
<dbReference type="SMART" id="SM00857">
    <property type="entry name" value="Resolvase"/>
    <property type="match status" value="1"/>
</dbReference>
<feature type="domain" description="Resolvase/invertase-type recombinase catalytic" evidence="3">
    <location>
        <begin position="6"/>
        <end position="149"/>
    </location>
</feature>
<dbReference type="Gene3D" id="3.40.50.1390">
    <property type="entry name" value="Resolvase, N-terminal catalytic domain"/>
    <property type="match status" value="1"/>
</dbReference>
<dbReference type="InterPro" id="IPR050639">
    <property type="entry name" value="SSR_resolvase"/>
</dbReference>
<organism evidence="4 5">
    <name type="scientific">Galdieria yellowstonensis</name>
    <dbReference type="NCBI Taxonomy" id="3028027"/>
    <lineage>
        <taxon>Eukaryota</taxon>
        <taxon>Rhodophyta</taxon>
        <taxon>Bangiophyceae</taxon>
        <taxon>Galdieriales</taxon>
        <taxon>Galdieriaceae</taxon>
        <taxon>Galdieria</taxon>
    </lineage>
</organism>
<sequence>MIEPNNIWVYYRISTNMRQDFLRQMSAVEGYLKKHFPGKEFIVREEVASGMEEERRVELKKIIDSLQKDDLLVVASLDRIARNTFQLLKTLETISKKGACFIIVDNPELNTTSPHGKLVVSMLSSIAEFEYSLIRARCKQGLEAAKKRGVKFGRKPSFTADQIIHMSDMMKKQDTNVSSLARSFNTTARAIYRYCKSNGELTPLGEYIVTSKYKNYINRPLPPMPRRVRRKKTDVVEDVYRS</sequence>
<dbReference type="GO" id="GO:0000150">
    <property type="term" value="F:DNA strand exchange activity"/>
    <property type="evidence" value="ECO:0007669"/>
    <property type="project" value="InterPro"/>
</dbReference>
<keyword evidence="1" id="KW-0238">DNA-binding</keyword>
<dbReference type="AlphaFoldDB" id="A0AAV9II29"/>